<evidence type="ECO:0000313" key="2">
    <source>
        <dbReference type="Proteomes" id="UP001179121"/>
    </source>
</evidence>
<protein>
    <recommendedName>
        <fullName evidence="3">HhH-GPD domain-containing protein</fullName>
    </recommendedName>
</protein>
<sequence length="183" mass="20926">MPPPIIWTIGHSTRPIETFLALLQSHGIRRLVDVRTIPRSRHNPQFNREALRQSLQEAGIAYSHAKELGGLRKPVKDSPNLGWKNASFRGYADYMQTPAFWNAVDDLMATATETPTVIKCAEAVPWRCHRSMIADALLTRDWTVRHIMTQERADEHQLTPFAKREGPRLFYPAPADEDAPRLY</sequence>
<dbReference type="KEGG" id="nti:DNFV4_03825"/>
<dbReference type="Proteomes" id="UP001179121">
    <property type="component" value="Chromosome"/>
</dbReference>
<reference evidence="1" key="1">
    <citation type="submission" date="2022-10" db="EMBL/GenBank/DDBJ databases">
        <authorList>
            <person name="Koch H."/>
        </authorList>
    </citation>
    <scope>NUCLEOTIDE SEQUENCE</scope>
    <source>
        <strain evidence="1">DNF</strain>
    </source>
</reference>
<dbReference type="InterPro" id="IPR007438">
    <property type="entry name" value="DUF488"/>
</dbReference>
<dbReference type="PANTHER" id="PTHR39337:SF1">
    <property type="entry name" value="BLR5642 PROTEIN"/>
    <property type="match status" value="1"/>
</dbReference>
<dbReference type="RefSeq" id="WP_289270547.1">
    <property type="nucleotide sequence ID" value="NZ_OX365700.1"/>
</dbReference>
<accession>A0AA86N2B3</accession>
<proteinExistence type="predicted"/>
<dbReference type="AlphaFoldDB" id="A0AA86N2B3"/>
<gene>
    <name evidence="1" type="ORF">DNFV4_03825</name>
</gene>
<evidence type="ECO:0008006" key="3">
    <source>
        <dbReference type="Google" id="ProtNLM"/>
    </source>
</evidence>
<dbReference type="PANTHER" id="PTHR39337">
    <property type="entry name" value="BLR5642 PROTEIN"/>
    <property type="match status" value="1"/>
</dbReference>
<dbReference type="PIRSF" id="PIRSF024492">
    <property type="entry name" value="UCP024492"/>
    <property type="match status" value="1"/>
</dbReference>
<keyword evidence="2" id="KW-1185">Reference proteome</keyword>
<name>A0AA86N2B3_9BACT</name>
<evidence type="ECO:0000313" key="1">
    <source>
        <dbReference type="EMBL" id="CAI4033389.1"/>
    </source>
</evidence>
<organism evidence="1 2">
    <name type="scientific">Nitrospira tepida</name>
    <dbReference type="NCBI Taxonomy" id="2973512"/>
    <lineage>
        <taxon>Bacteria</taxon>
        <taxon>Pseudomonadati</taxon>
        <taxon>Nitrospirota</taxon>
        <taxon>Nitrospiria</taxon>
        <taxon>Nitrospirales</taxon>
        <taxon>Nitrospiraceae</taxon>
        <taxon>Nitrospira</taxon>
    </lineage>
</organism>
<dbReference type="InterPro" id="IPR014519">
    <property type="entry name" value="UCP024492"/>
</dbReference>
<dbReference type="EMBL" id="OX365700">
    <property type="protein sequence ID" value="CAI4033389.1"/>
    <property type="molecule type" value="Genomic_DNA"/>
</dbReference>
<dbReference type="Pfam" id="PF04343">
    <property type="entry name" value="DUF488"/>
    <property type="match status" value="1"/>
</dbReference>